<name>Q14W84_9VIRU</name>
<dbReference type="KEGG" id="vg:5179437"/>
<organism evidence="1 2">
    <name type="scientific">Ranid herpesvirus 2</name>
    <dbReference type="NCBI Taxonomy" id="389214"/>
    <lineage>
        <taxon>Viruses</taxon>
        <taxon>Duplodnaviria</taxon>
        <taxon>Heunggongvirae</taxon>
        <taxon>Peploviricota</taxon>
        <taxon>Herviviricetes</taxon>
        <taxon>Herpesvirales</taxon>
        <taxon>Alloherpesviridae</taxon>
        <taxon>Batravirus</taxon>
        <taxon>Batravirus ranidallo2</taxon>
    </lineage>
</organism>
<proteinExistence type="predicted"/>
<dbReference type="Proteomes" id="UP000120576">
    <property type="component" value="Genome"/>
</dbReference>
<sequence>MAHVEEPFMFVGNDTKLRVFSEFKNAIKTQFDKYRDWPNFMRAVILHEFTRRRLRLGEFDWEYRGHVARCREKGLEVTDEVSLEAFIGYVVKHYSHGDVYFLNELLKYGMELYRFYSAEPLVLFAYRFSHYTVYHYRDFSGREDSCDASLVCVADRPIPQHIRSEIEGWKRRQRHQDSFYFGNLKTSLWE</sequence>
<reference evidence="1 2" key="1">
    <citation type="journal article" date="2006" name="J. Gen. Virol.">
        <title>Genome sequences of two frog herpesviruses.</title>
        <authorList>
            <person name="Davison A.J."/>
            <person name="Cunningham C."/>
            <person name="Sauerbier W."/>
            <person name="McKinnell R.G."/>
        </authorList>
    </citation>
    <scope>NUCLEOTIDE SEQUENCE [LARGE SCALE GENOMIC DNA]</scope>
    <source>
        <strain evidence="1">ATCC VR-568</strain>
    </source>
</reference>
<protein>
    <submittedName>
        <fullName evidence="1">ORF22</fullName>
    </submittedName>
</protein>
<dbReference type="RefSeq" id="YP_656530.1">
    <property type="nucleotide sequence ID" value="NC_008210.1"/>
</dbReference>
<keyword evidence="2" id="KW-1185">Reference proteome</keyword>
<accession>Q14W84</accession>
<dbReference type="EMBL" id="DQ665652">
    <property type="protein sequence ID" value="ABG25681.1"/>
    <property type="molecule type" value="Genomic_DNA"/>
</dbReference>
<dbReference type="GeneID" id="5179437"/>
<evidence type="ECO:0000313" key="2">
    <source>
        <dbReference type="Proteomes" id="UP000120576"/>
    </source>
</evidence>
<evidence type="ECO:0000313" key="1">
    <source>
        <dbReference type="EMBL" id="ABG25681.1"/>
    </source>
</evidence>